<dbReference type="PANTHER" id="PTHR43795:SF39">
    <property type="entry name" value="AMINOTRANSFERASE CLASS I_CLASSII DOMAIN-CONTAINING PROTEIN"/>
    <property type="match status" value="1"/>
</dbReference>
<dbReference type="InterPro" id="IPR050478">
    <property type="entry name" value="Ethylene_sulfur-biosynth"/>
</dbReference>
<organism evidence="3 4">
    <name type="scientific">Spizellomyces punctatus (strain DAOM BR117)</name>
    <dbReference type="NCBI Taxonomy" id="645134"/>
    <lineage>
        <taxon>Eukaryota</taxon>
        <taxon>Fungi</taxon>
        <taxon>Fungi incertae sedis</taxon>
        <taxon>Chytridiomycota</taxon>
        <taxon>Chytridiomycota incertae sedis</taxon>
        <taxon>Chytridiomycetes</taxon>
        <taxon>Spizellomycetales</taxon>
        <taxon>Spizellomycetaceae</taxon>
        <taxon>Spizellomyces</taxon>
    </lineage>
</organism>
<keyword evidence="1" id="KW-0663">Pyridoxal phosphate</keyword>
<evidence type="ECO:0000256" key="1">
    <source>
        <dbReference type="ARBA" id="ARBA00022898"/>
    </source>
</evidence>
<dbReference type="GO" id="GO:0006520">
    <property type="term" value="P:amino acid metabolic process"/>
    <property type="evidence" value="ECO:0007669"/>
    <property type="project" value="TreeGrafter"/>
</dbReference>
<name>A0A0L0H5U5_SPIPD</name>
<dbReference type="SUPFAM" id="SSF53383">
    <property type="entry name" value="PLP-dependent transferases"/>
    <property type="match status" value="1"/>
</dbReference>
<dbReference type="eggNOG" id="KOG0256">
    <property type="taxonomic scope" value="Eukaryota"/>
</dbReference>
<dbReference type="InterPro" id="IPR004839">
    <property type="entry name" value="Aminotransferase_I/II_large"/>
</dbReference>
<evidence type="ECO:0000259" key="2">
    <source>
        <dbReference type="Pfam" id="PF00155"/>
    </source>
</evidence>
<dbReference type="RefSeq" id="XP_016604389.1">
    <property type="nucleotide sequence ID" value="XM_016756410.1"/>
</dbReference>
<dbReference type="EMBL" id="KQ257469">
    <property type="protein sequence ID" value="KNC96349.1"/>
    <property type="molecule type" value="Genomic_DNA"/>
</dbReference>
<evidence type="ECO:0000313" key="3">
    <source>
        <dbReference type="EMBL" id="KNC96349.1"/>
    </source>
</evidence>
<dbReference type="GeneID" id="27691424"/>
<dbReference type="AlphaFoldDB" id="A0A0L0H5U5"/>
<sequence length="431" mass="47901">MTQGPCTSRLAQAAAAHKSPLLEGLSRALANPYDAVASPNGVVNLGTAENHLMFPELLEKLNSSSIRQVTEDMLKYGTMHGSEPLRKAVANLFNKYLKPCTAIRPDEITIHAGCGATVNNIAQTIANPGEGILVPTPYYGGFDFDLTLYAEARPIHVHTSGANAFKIEVSALERAYQAALEDNITVRALLLTNPQNPHGRALSISEIMPLLRWAKEHNLHVISDEIYALSTFINPNPFVSVLSIPDLPDPEHTHVLWSMSKDFCINGVRVGACVSRNPEVLAAMQMFALFTNTSSLADRAVANLLQDEQWVEWFVEENQKRMKEQYGRLVGELNKMEIPFMTADSGFFVLVNLSKWFEAPGKSGDEPWRKLWYKLLDGGIYILPGEAFNISETGWFRIVFTVSWPLLSLGLERLGQVLDREKQLQVSHSKL</sequence>
<keyword evidence="4" id="KW-1185">Reference proteome</keyword>
<proteinExistence type="predicted"/>
<dbReference type="Pfam" id="PF00155">
    <property type="entry name" value="Aminotran_1_2"/>
    <property type="match status" value="1"/>
</dbReference>
<reference evidence="3 4" key="1">
    <citation type="submission" date="2009-08" db="EMBL/GenBank/DDBJ databases">
        <title>The Genome Sequence of Spizellomyces punctatus strain DAOM BR117.</title>
        <authorList>
            <consortium name="The Broad Institute Genome Sequencing Platform"/>
            <person name="Russ C."/>
            <person name="Cuomo C."/>
            <person name="Shea T."/>
            <person name="Young S.K."/>
            <person name="Zeng Q."/>
            <person name="Koehrsen M."/>
            <person name="Haas B."/>
            <person name="Borodovsky M."/>
            <person name="Guigo R."/>
            <person name="Alvarado L."/>
            <person name="Berlin A."/>
            <person name="Bochicchio J."/>
            <person name="Borenstein D."/>
            <person name="Chapman S."/>
            <person name="Chen Z."/>
            <person name="Engels R."/>
            <person name="Freedman E."/>
            <person name="Gellesch M."/>
            <person name="Goldberg J."/>
            <person name="Griggs A."/>
            <person name="Gujja S."/>
            <person name="Heiman D."/>
            <person name="Hepburn T."/>
            <person name="Howarth C."/>
            <person name="Jen D."/>
            <person name="Larson L."/>
            <person name="Lewis B."/>
            <person name="Mehta T."/>
            <person name="Park D."/>
            <person name="Pearson M."/>
            <person name="Roberts A."/>
            <person name="Saif S."/>
            <person name="Shenoy N."/>
            <person name="Sisk P."/>
            <person name="Stolte C."/>
            <person name="Sykes S."/>
            <person name="Thomson T."/>
            <person name="Walk T."/>
            <person name="White J."/>
            <person name="Yandava C."/>
            <person name="Burger G."/>
            <person name="Gray M.W."/>
            <person name="Holland P.W.H."/>
            <person name="King N."/>
            <person name="Lang F.B.F."/>
            <person name="Roger A.J."/>
            <person name="Ruiz-Trillo I."/>
            <person name="Lander E."/>
            <person name="Nusbaum C."/>
        </authorList>
    </citation>
    <scope>NUCLEOTIDE SEQUENCE [LARGE SCALE GENOMIC DNA]</scope>
    <source>
        <strain evidence="3 4">DAOM BR117</strain>
    </source>
</reference>
<dbReference type="CDD" id="cd00609">
    <property type="entry name" value="AAT_like"/>
    <property type="match status" value="1"/>
</dbReference>
<dbReference type="GO" id="GO:0008483">
    <property type="term" value="F:transaminase activity"/>
    <property type="evidence" value="ECO:0007669"/>
    <property type="project" value="TreeGrafter"/>
</dbReference>
<dbReference type="PRINTS" id="PR00753">
    <property type="entry name" value="ACCSYNTHASE"/>
</dbReference>
<dbReference type="InParanoid" id="A0A0L0H5U5"/>
<dbReference type="OMA" id="HIAQKCL"/>
<dbReference type="VEuPathDB" id="FungiDB:SPPG_08250"/>
<dbReference type="GO" id="GO:0030170">
    <property type="term" value="F:pyridoxal phosphate binding"/>
    <property type="evidence" value="ECO:0007669"/>
    <property type="project" value="InterPro"/>
</dbReference>
<dbReference type="Gene3D" id="3.90.1150.10">
    <property type="entry name" value="Aspartate Aminotransferase, domain 1"/>
    <property type="match status" value="1"/>
</dbReference>
<dbReference type="InterPro" id="IPR015421">
    <property type="entry name" value="PyrdxlP-dep_Trfase_major"/>
</dbReference>
<accession>A0A0L0H5U5</accession>
<dbReference type="Proteomes" id="UP000053201">
    <property type="component" value="Unassembled WGS sequence"/>
</dbReference>
<evidence type="ECO:0000313" key="4">
    <source>
        <dbReference type="Proteomes" id="UP000053201"/>
    </source>
</evidence>
<dbReference type="PANTHER" id="PTHR43795">
    <property type="entry name" value="BIFUNCTIONAL ASPARTATE AMINOTRANSFERASE AND GLUTAMATE/ASPARTATE-PREPHENATE AMINOTRANSFERASE-RELATED"/>
    <property type="match status" value="1"/>
</dbReference>
<dbReference type="InterPro" id="IPR015422">
    <property type="entry name" value="PyrdxlP-dep_Trfase_small"/>
</dbReference>
<gene>
    <name evidence="3" type="ORF">SPPG_08250</name>
</gene>
<dbReference type="Gene3D" id="3.40.640.10">
    <property type="entry name" value="Type I PLP-dependent aspartate aminotransferase-like (Major domain)"/>
    <property type="match status" value="1"/>
</dbReference>
<dbReference type="STRING" id="645134.A0A0L0H5U5"/>
<feature type="domain" description="Aminotransferase class I/classII large" evidence="2">
    <location>
        <begin position="42"/>
        <end position="402"/>
    </location>
</feature>
<dbReference type="OrthoDB" id="7042322at2759"/>
<dbReference type="InterPro" id="IPR015424">
    <property type="entry name" value="PyrdxlP-dep_Trfase"/>
</dbReference>
<protein>
    <recommendedName>
        <fullName evidence="2">Aminotransferase class I/classII large domain-containing protein</fullName>
    </recommendedName>
</protein>